<dbReference type="InterPro" id="IPR013762">
    <property type="entry name" value="Integrase-like_cat_sf"/>
</dbReference>
<dbReference type="STRING" id="679935.Alfi_2688"/>
<dbReference type="RefSeq" id="WP_014776161.1">
    <property type="nucleotide sequence ID" value="NC_018011.1"/>
</dbReference>
<evidence type="ECO:0000313" key="4">
    <source>
        <dbReference type="EMBL" id="AFL78948.1"/>
    </source>
</evidence>
<protein>
    <recommendedName>
        <fullName evidence="3">Phage integrase SAM-like domain-containing protein</fullName>
    </recommendedName>
</protein>
<dbReference type="EMBL" id="CP003274">
    <property type="protein sequence ID" value="AFL78948.1"/>
    <property type="molecule type" value="Genomic_DNA"/>
</dbReference>
<dbReference type="PATRIC" id="fig|679935.3.peg.2609"/>
<dbReference type="SUPFAM" id="SSF56349">
    <property type="entry name" value="DNA breaking-rejoining enzymes"/>
    <property type="match status" value="1"/>
</dbReference>
<evidence type="ECO:0000256" key="2">
    <source>
        <dbReference type="ARBA" id="ARBA00023172"/>
    </source>
</evidence>
<name>I3YPN0_ALIFI</name>
<dbReference type="eggNOG" id="COG0582">
    <property type="taxonomic scope" value="Bacteria"/>
</dbReference>
<dbReference type="InterPro" id="IPR010998">
    <property type="entry name" value="Integrase_recombinase_N"/>
</dbReference>
<proteinExistence type="predicted"/>
<dbReference type="AlphaFoldDB" id="I3YPN0"/>
<accession>I3YPN0</accession>
<dbReference type="HOGENOM" id="CLU_033139_8_0_10"/>
<dbReference type="GO" id="GO:0006310">
    <property type="term" value="P:DNA recombination"/>
    <property type="evidence" value="ECO:0007669"/>
    <property type="project" value="UniProtKB-KW"/>
</dbReference>
<dbReference type="InterPro" id="IPR025269">
    <property type="entry name" value="SAM-like_dom"/>
</dbReference>
<feature type="domain" description="Phage integrase SAM-like" evidence="3">
    <location>
        <begin position="103"/>
        <end position="193"/>
    </location>
</feature>
<evidence type="ECO:0000313" key="5">
    <source>
        <dbReference type="Proteomes" id="UP000006052"/>
    </source>
</evidence>
<dbReference type="Pfam" id="PF13102">
    <property type="entry name" value="Phage_int_SAM_5"/>
    <property type="match status" value="1"/>
</dbReference>
<dbReference type="GO" id="GO:0015074">
    <property type="term" value="P:DNA integration"/>
    <property type="evidence" value="ECO:0007669"/>
    <property type="project" value="InterPro"/>
</dbReference>
<dbReference type="Proteomes" id="UP000006052">
    <property type="component" value="Chromosome"/>
</dbReference>
<keyword evidence="1" id="KW-0238">DNA-binding</keyword>
<sequence length="455" mass="52562">MPTFKTVIHPPYKRADGTFRVKIRITHNKQSRYLPTPYYASAAEVNDKFDFKRGTSYVDDTRPIIDKYRKVCNKYADKIDTMDVGQIVELIQNFKDEENFKLDFFAYGQLHIERLKATGRIQNATMYGTALSALRRFIGRDNLDIREITSKFVGRFIDFLIQEPPRPGHKKGRRAPSLYFSTLQALHNAAKREYNDEDLGIIRIQLSPFSKVKKPPIPTTDKQPLSLAQFRKLLTIPDDTSFVRKGDCNLQDLGRDVGILTFLLIGINTVDLYEAKGIQNGRLIYNRKKTKNRRTDNARVNIRIEPEVMPLIEKYRDPTGVRLFNFHRLYKSVNNFNRSANIGLKRIGKIIGFKDLETYTFRRTWASFAWNYCGIRDDIIDFALGHSPRSASKLAHIYITEDWDVVDQANRLVIDCIFSNRVNTIIKNTIQTQQITLIAPNNPSSTLGQRLIASR</sequence>
<dbReference type="Gene3D" id="1.10.150.130">
    <property type="match status" value="1"/>
</dbReference>
<dbReference type="GO" id="GO:0003677">
    <property type="term" value="F:DNA binding"/>
    <property type="evidence" value="ECO:0007669"/>
    <property type="project" value="UniProtKB-KW"/>
</dbReference>
<dbReference type="Gene3D" id="1.10.443.10">
    <property type="entry name" value="Intergrase catalytic core"/>
    <property type="match status" value="1"/>
</dbReference>
<dbReference type="InterPro" id="IPR011010">
    <property type="entry name" value="DNA_brk_join_enz"/>
</dbReference>
<dbReference type="KEGG" id="afd:Alfi_2688"/>
<organism evidence="4 5">
    <name type="scientific">Alistipes finegoldii (strain DSM 17242 / JCM 16770 / CCUG 46020 / CIP 107999 / KCTC 15236 / AHN 2437)</name>
    <dbReference type="NCBI Taxonomy" id="679935"/>
    <lineage>
        <taxon>Bacteria</taxon>
        <taxon>Pseudomonadati</taxon>
        <taxon>Bacteroidota</taxon>
        <taxon>Bacteroidia</taxon>
        <taxon>Bacteroidales</taxon>
        <taxon>Rikenellaceae</taxon>
        <taxon>Alistipes</taxon>
    </lineage>
</organism>
<keyword evidence="2" id="KW-0233">DNA recombination</keyword>
<gene>
    <name evidence="4" type="ordered locus">Alfi_2688</name>
</gene>
<evidence type="ECO:0000259" key="3">
    <source>
        <dbReference type="Pfam" id="PF13102"/>
    </source>
</evidence>
<reference evidence="5" key="1">
    <citation type="journal article" date="2013" name="Stand. Genomic Sci.">
        <title>Complete genome sequence of the bile-resistant pigment-producing anaerobe Alistipes finegoldii type strain (AHN2437(T)).</title>
        <authorList>
            <person name="Mavromatis K."/>
            <person name="Stackebrandt E."/>
            <person name="Munk C."/>
            <person name="Lapidus A."/>
            <person name="Nolan M."/>
            <person name="Lucas S."/>
            <person name="Hammon N."/>
            <person name="Deshpande S."/>
            <person name="Cheng J.F."/>
            <person name="Tapia R."/>
            <person name="Goodwin L.A."/>
            <person name="Pitluck S."/>
            <person name="Liolios K."/>
            <person name="Pagani I."/>
            <person name="Ivanova N."/>
            <person name="Mikhailova N."/>
            <person name="Huntemann M."/>
            <person name="Pati A."/>
            <person name="Chen A."/>
            <person name="Palaniappan K."/>
            <person name="Land M."/>
            <person name="Hauser L."/>
            <person name="Rohde M."/>
            <person name="Gronow S."/>
            <person name="Goker M."/>
            <person name="Detter J.C."/>
            <person name="Bristow J."/>
            <person name="Eisen J.A."/>
            <person name="Markowitz V."/>
            <person name="Hugenholtz P."/>
            <person name="Kyrpides N.C."/>
            <person name="Klenk H.P."/>
            <person name="Woyke T."/>
        </authorList>
    </citation>
    <scope>NUCLEOTIDE SEQUENCE</scope>
    <source>
        <strain evidence="5">DSM 17242 / JCM 16770 / AHN 2437 / CCUG 46020 / CIP 107999</strain>
    </source>
</reference>
<evidence type="ECO:0000256" key="1">
    <source>
        <dbReference type="ARBA" id="ARBA00023125"/>
    </source>
</evidence>